<name>A0A2V1D7K8_9PLEO</name>
<dbReference type="Proteomes" id="UP000244855">
    <property type="component" value="Unassembled WGS sequence"/>
</dbReference>
<gene>
    <name evidence="2" type="ORF">DM02DRAFT_633993</name>
</gene>
<accession>A0A2V1D7K8</accession>
<dbReference type="EMBL" id="KZ805551">
    <property type="protein sequence ID" value="PVH94096.1"/>
    <property type="molecule type" value="Genomic_DNA"/>
</dbReference>
<feature type="compositionally biased region" description="Basic and acidic residues" evidence="1">
    <location>
        <begin position="164"/>
        <end position="178"/>
    </location>
</feature>
<organism evidence="2 3">
    <name type="scientific">Periconia macrospinosa</name>
    <dbReference type="NCBI Taxonomy" id="97972"/>
    <lineage>
        <taxon>Eukaryota</taxon>
        <taxon>Fungi</taxon>
        <taxon>Dikarya</taxon>
        <taxon>Ascomycota</taxon>
        <taxon>Pezizomycotina</taxon>
        <taxon>Dothideomycetes</taxon>
        <taxon>Pleosporomycetidae</taxon>
        <taxon>Pleosporales</taxon>
        <taxon>Massarineae</taxon>
        <taxon>Periconiaceae</taxon>
        <taxon>Periconia</taxon>
    </lineage>
</organism>
<keyword evidence="3" id="KW-1185">Reference proteome</keyword>
<evidence type="ECO:0000256" key="1">
    <source>
        <dbReference type="SAM" id="MobiDB-lite"/>
    </source>
</evidence>
<dbReference type="AlphaFoldDB" id="A0A2V1D7K8"/>
<feature type="region of interest" description="Disordered" evidence="1">
    <location>
        <begin position="157"/>
        <end position="178"/>
    </location>
</feature>
<protein>
    <submittedName>
        <fullName evidence="2">Uncharacterized protein</fullName>
    </submittedName>
</protein>
<evidence type="ECO:0000313" key="2">
    <source>
        <dbReference type="EMBL" id="PVH94096.1"/>
    </source>
</evidence>
<proteinExistence type="predicted"/>
<reference evidence="2 3" key="1">
    <citation type="journal article" date="2018" name="Sci. Rep.">
        <title>Comparative genomics provides insights into the lifestyle and reveals functional heterogeneity of dark septate endophytic fungi.</title>
        <authorList>
            <person name="Knapp D.G."/>
            <person name="Nemeth J.B."/>
            <person name="Barry K."/>
            <person name="Hainaut M."/>
            <person name="Henrissat B."/>
            <person name="Johnson J."/>
            <person name="Kuo A."/>
            <person name="Lim J.H.P."/>
            <person name="Lipzen A."/>
            <person name="Nolan M."/>
            <person name="Ohm R.A."/>
            <person name="Tamas L."/>
            <person name="Grigoriev I.V."/>
            <person name="Spatafora J.W."/>
            <person name="Nagy L.G."/>
            <person name="Kovacs G.M."/>
        </authorList>
    </citation>
    <scope>NUCLEOTIDE SEQUENCE [LARGE SCALE GENOMIC DNA]</scope>
    <source>
        <strain evidence="2 3">DSE2036</strain>
    </source>
</reference>
<evidence type="ECO:0000313" key="3">
    <source>
        <dbReference type="Proteomes" id="UP000244855"/>
    </source>
</evidence>
<sequence length="178" mass="21133">MPSSEASAADTWWEEQYQEFRKKTENRWQTPSPRPQVHPETAEKLQKLTQKVWNLWADINENMEKYESTKDMKWVHDIDRILAQAPLIKVEFEKELPQYLLVLWPYTSRDAKPEDIGYKGYHTCFHQAQYAVLTKAKQIEEKVKVQFKNKMDANNIEYPYRETNTPEKTTEGSSSKDT</sequence>